<name>A0A8R1IA91_CAEJA</name>
<dbReference type="AlphaFoldDB" id="A0A8R1IA91"/>
<protein>
    <submittedName>
        <fullName evidence="1">Uncharacterized protein</fullName>
    </submittedName>
</protein>
<evidence type="ECO:0000313" key="2">
    <source>
        <dbReference type="Proteomes" id="UP000005237"/>
    </source>
</evidence>
<accession>A0A8R1IA91</accession>
<dbReference type="Proteomes" id="UP000005237">
    <property type="component" value="Unassembled WGS sequence"/>
</dbReference>
<reference evidence="1" key="2">
    <citation type="submission" date="2022-06" db="UniProtKB">
        <authorList>
            <consortium name="EnsemblMetazoa"/>
        </authorList>
    </citation>
    <scope>IDENTIFICATION</scope>
    <source>
        <strain evidence="1">DF5081</strain>
    </source>
</reference>
<dbReference type="EnsemblMetazoa" id="CJA31824.1">
    <property type="protein sequence ID" value="CJA31824.1"/>
    <property type="gene ID" value="WBGene00207671"/>
</dbReference>
<keyword evidence="2" id="KW-1185">Reference proteome</keyword>
<sequence length="77" mass="8067">DFQLETSEPSTPTLTPEVTIRETVPKPVTPAPSTTPQGTVVPPKVTYPDAVLAGLPDADIKVGIGKLPPPTFLHTVP</sequence>
<evidence type="ECO:0000313" key="1">
    <source>
        <dbReference type="EnsemblMetazoa" id="CJA31824.1"/>
    </source>
</evidence>
<organism evidence="1 2">
    <name type="scientific">Caenorhabditis japonica</name>
    <dbReference type="NCBI Taxonomy" id="281687"/>
    <lineage>
        <taxon>Eukaryota</taxon>
        <taxon>Metazoa</taxon>
        <taxon>Ecdysozoa</taxon>
        <taxon>Nematoda</taxon>
        <taxon>Chromadorea</taxon>
        <taxon>Rhabditida</taxon>
        <taxon>Rhabditina</taxon>
        <taxon>Rhabditomorpha</taxon>
        <taxon>Rhabditoidea</taxon>
        <taxon>Rhabditidae</taxon>
        <taxon>Peloderinae</taxon>
        <taxon>Caenorhabditis</taxon>
    </lineage>
</organism>
<proteinExistence type="predicted"/>
<reference evidence="2" key="1">
    <citation type="submission" date="2010-08" db="EMBL/GenBank/DDBJ databases">
        <authorList>
            <consortium name="Caenorhabditis japonica Sequencing Consortium"/>
            <person name="Wilson R.K."/>
        </authorList>
    </citation>
    <scope>NUCLEOTIDE SEQUENCE [LARGE SCALE GENOMIC DNA]</scope>
    <source>
        <strain evidence="2">DF5081</strain>
    </source>
</reference>